<dbReference type="STRING" id="58114.SAMN05216270_12083"/>
<evidence type="ECO:0000313" key="2">
    <source>
        <dbReference type="Proteomes" id="UP000198949"/>
    </source>
</evidence>
<evidence type="ECO:0000313" key="1">
    <source>
        <dbReference type="EMBL" id="SDE40736.1"/>
    </source>
</evidence>
<sequence>MGTLLTFEMYVRLRHVLVTDGDRPSQAVTAEMEC</sequence>
<dbReference type="Proteomes" id="UP000198949">
    <property type="component" value="Unassembled WGS sequence"/>
</dbReference>
<dbReference type="AlphaFoldDB" id="A0A1G7CPZ4"/>
<gene>
    <name evidence="1" type="ORF">SAMN05216270_12083</name>
</gene>
<dbReference type="EMBL" id="FNAD01000020">
    <property type="protein sequence ID" value="SDE40736.1"/>
    <property type="molecule type" value="Genomic_DNA"/>
</dbReference>
<name>A0A1G7CPZ4_9ACTN</name>
<organism evidence="1 2">
    <name type="scientific">Glycomyces harbinensis</name>
    <dbReference type="NCBI Taxonomy" id="58114"/>
    <lineage>
        <taxon>Bacteria</taxon>
        <taxon>Bacillati</taxon>
        <taxon>Actinomycetota</taxon>
        <taxon>Actinomycetes</taxon>
        <taxon>Glycomycetales</taxon>
        <taxon>Glycomycetaceae</taxon>
        <taxon>Glycomyces</taxon>
    </lineage>
</organism>
<accession>A0A1G7CPZ4</accession>
<proteinExistence type="predicted"/>
<protein>
    <submittedName>
        <fullName evidence="1">Uncharacterized protein</fullName>
    </submittedName>
</protein>
<reference evidence="2" key="1">
    <citation type="submission" date="2016-10" db="EMBL/GenBank/DDBJ databases">
        <authorList>
            <person name="Varghese N."/>
            <person name="Submissions S."/>
        </authorList>
    </citation>
    <scope>NUCLEOTIDE SEQUENCE [LARGE SCALE GENOMIC DNA]</scope>
    <source>
        <strain evidence="2">CGMCC 4.3516</strain>
    </source>
</reference>
<keyword evidence="2" id="KW-1185">Reference proteome</keyword>